<feature type="domain" description="SnoaL-like" evidence="1">
    <location>
        <begin position="165"/>
        <end position="240"/>
    </location>
</feature>
<dbReference type="EMBL" id="RIBW01000025">
    <property type="protein sequence ID" value="RUL96092.1"/>
    <property type="molecule type" value="Genomic_DNA"/>
</dbReference>
<evidence type="ECO:0000313" key="3">
    <source>
        <dbReference type="Proteomes" id="UP000273611"/>
    </source>
</evidence>
<dbReference type="PANTHER" id="PTHR38436:SF1">
    <property type="entry name" value="ESTER CYCLASE"/>
    <property type="match status" value="1"/>
</dbReference>
<protein>
    <recommendedName>
        <fullName evidence="1">SnoaL-like domain-containing protein</fullName>
    </recommendedName>
</protein>
<proteinExistence type="predicted"/>
<dbReference type="Gene3D" id="3.10.450.50">
    <property type="match status" value="2"/>
</dbReference>
<dbReference type="Pfam" id="PF12680">
    <property type="entry name" value="SnoaL_2"/>
    <property type="match status" value="2"/>
</dbReference>
<dbReference type="InterPro" id="IPR032710">
    <property type="entry name" value="NTF2-like_dom_sf"/>
</dbReference>
<feature type="domain" description="SnoaL-like" evidence="1">
    <location>
        <begin position="10"/>
        <end position="104"/>
    </location>
</feature>
<name>A0A3S0Q1H7_9HYPH</name>
<dbReference type="PANTHER" id="PTHR38436">
    <property type="entry name" value="POLYKETIDE CYCLASE SNOAL-LIKE DOMAIN"/>
    <property type="match status" value="1"/>
</dbReference>
<evidence type="ECO:0000259" key="1">
    <source>
        <dbReference type="Pfam" id="PF12680"/>
    </source>
</evidence>
<sequence>MSPKEIVLSAVVALFTNFDPEAASQLLKENYIQHNPAVPTGAAPILGFLPALKQSGLTATTHRVLAEGDLVVLHSTYENAQAFGGQTMVAFDVFRVEDGKVAEHWDNLQAAVPASKTASGNSMTDGATEIKDLAKTAENRTLVENFVHDVLLGTAPQKITDYISTETYIQHNPMVGNGLDGLGAALKAMAEAGQPMAYTKTHLIVAEGNFVFTASEGKFGETPTAFFDLFRVESGKIVEHWDTISTIPAQMAHDNGKF</sequence>
<gene>
    <name evidence="2" type="ORF">EEQ99_32020</name>
</gene>
<reference evidence="2 3" key="1">
    <citation type="journal article" date="2015" name="Int. J. Syst. Evol. Microbiol.">
        <title>Rhizobium anhuiense sp. nov., isolated from effective nodules of Vicia faba and Pisum sativum.</title>
        <authorList>
            <person name="Zhang Y.J."/>
            <person name="Zheng W.T."/>
            <person name="Everall I."/>
            <person name="Young J.P."/>
            <person name="Zhang X.X."/>
            <person name="Tian C.F."/>
            <person name="Sui X.H."/>
            <person name="Wang E.T."/>
            <person name="Chen W.X."/>
        </authorList>
    </citation>
    <scope>NUCLEOTIDE SEQUENCE [LARGE SCALE GENOMIC DNA]</scope>
    <source>
        <strain evidence="2 3">CCBAU 23252</strain>
    </source>
</reference>
<dbReference type="InterPro" id="IPR009959">
    <property type="entry name" value="Cyclase_SnoaL-like"/>
</dbReference>
<dbReference type="AlphaFoldDB" id="A0A3S0Q1H7"/>
<accession>A0A3S0Q1H7</accession>
<dbReference type="InterPro" id="IPR037401">
    <property type="entry name" value="SnoaL-like"/>
</dbReference>
<evidence type="ECO:0000313" key="2">
    <source>
        <dbReference type="EMBL" id="RUL96092.1"/>
    </source>
</evidence>
<dbReference type="Proteomes" id="UP000273611">
    <property type="component" value="Unassembled WGS sequence"/>
</dbReference>
<dbReference type="SUPFAM" id="SSF54427">
    <property type="entry name" value="NTF2-like"/>
    <property type="match status" value="2"/>
</dbReference>
<organism evidence="2 3">
    <name type="scientific">Rhizobium anhuiense</name>
    <dbReference type="NCBI Taxonomy" id="1184720"/>
    <lineage>
        <taxon>Bacteria</taxon>
        <taxon>Pseudomonadati</taxon>
        <taxon>Pseudomonadota</taxon>
        <taxon>Alphaproteobacteria</taxon>
        <taxon>Hyphomicrobiales</taxon>
        <taxon>Rhizobiaceae</taxon>
        <taxon>Rhizobium/Agrobacterium group</taxon>
        <taxon>Rhizobium</taxon>
    </lineage>
</organism>
<comment type="caution">
    <text evidence="2">The sequence shown here is derived from an EMBL/GenBank/DDBJ whole genome shotgun (WGS) entry which is preliminary data.</text>
</comment>
<dbReference type="GO" id="GO:0030638">
    <property type="term" value="P:polyketide metabolic process"/>
    <property type="evidence" value="ECO:0007669"/>
    <property type="project" value="InterPro"/>
</dbReference>